<dbReference type="Proteomes" id="UP001519363">
    <property type="component" value="Unassembled WGS sequence"/>
</dbReference>
<feature type="transmembrane region" description="Helical" evidence="1">
    <location>
        <begin position="120"/>
        <end position="141"/>
    </location>
</feature>
<feature type="transmembrane region" description="Helical" evidence="1">
    <location>
        <begin position="13"/>
        <end position="31"/>
    </location>
</feature>
<evidence type="ECO:0000259" key="2">
    <source>
        <dbReference type="Pfam" id="PF12158"/>
    </source>
</evidence>
<dbReference type="InterPro" id="IPR021994">
    <property type="entry name" value="DUF3592"/>
</dbReference>
<accession>A0ABS5ALE8</accession>
<reference evidence="3 4" key="1">
    <citation type="submission" date="2021-03" db="EMBL/GenBank/DDBJ databases">
        <title>Sequencing the genomes of 1000 actinobacteria strains.</title>
        <authorList>
            <person name="Klenk H.-P."/>
        </authorList>
    </citation>
    <scope>NUCLEOTIDE SEQUENCE [LARGE SCALE GENOMIC DNA]</scope>
    <source>
        <strain evidence="3 4">DSM 44580</strain>
    </source>
</reference>
<keyword evidence="1" id="KW-1133">Transmembrane helix</keyword>
<keyword evidence="1" id="KW-0812">Transmembrane</keyword>
<feature type="domain" description="DUF3592" evidence="2">
    <location>
        <begin position="43"/>
        <end position="116"/>
    </location>
</feature>
<name>A0ABS5ALE8_9PSEU</name>
<comment type="caution">
    <text evidence="3">The sequence shown here is derived from an EMBL/GenBank/DDBJ whole genome shotgun (WGS) entry which is preliminary data.</text>
</comment>
<keyword evidence="4" id="KW-1185">Reference proteome</keyword>
<evidence type="ECO:0000313" key="4">
    <source>
        <dbReference type="Proteomes" id="UP001519363"/>
    </source>
</evidence>
<sequence>MTLPDMTPAEWEWLPSSLTMLVSVVLCVLLLRTLHWRTQGVGTSATVLSSRYQMYEDRNPGMGPEWVTRVEHYATVAYLDGRGERHVTEIRGDHEVGDSVPVLYLPEEPERAVSARSVSLGGLAVGSTVLLAWLAFMLYLAERTA</sequence>
<dbReference type="RefSeq" id="WP_143342651.1">
    <property type="nucleotide sequence ID" value="NZ_JAGIOO010000001.1"/>
</dbReference>
<dbReference type="EMBL" id="JAGIOO010000001">
    <property type="protein sequence ID" value="MBP2477371.1"/>
    <property type="molecule type" value="Genomic_DNA"/>
</dbReference>
<keyword evidence="1" id="KW-0472">Membrane</keyword>
<evidence type="ECO:0000313" key="3">
    <source>
        <dbReference type="EMBL" id="MBP2477371.1"/>
    </source>
</evidence>
<gene>
    <name evidence="3" type="ORF">JOF53_006243</name>
</gene>
<evidence type="ECO:0000256" key="1">
    <source>
        <dbReference type="SAM" id="Phobius"/>
    </source>
</evidence>
<dbReference type="Pfam" id="PF12158">
    <property type="entry name" value="DUF3592"/>
    <property type="match status" value="1"/>
</dbReference>
<protein>
    <recommendedName>
        <fullName evidence="2">DUF3592 domain-containing protein</fullName>
    </recommendedName>
</protein>
<organism evidence="3 4">
    <name type="scientific">Crossiella equi</name>
    <dbReference type="NCBI Taxonomy" id="130796"/>
    <lineage>
        <taxon>Bacteria</taxon>
        <taxon>Bacillati</taxon>
        <taxon>Actinomycetota</taxon>
        <taxon>Actinomycetes</taxon>
        <taxon>Pseudonocardiales</taxon>
        <taxon>Pseudonocardiaceae</taxon>
        <taxon>Crossiella</taxon>
    </lineage>
</organism>
<proteinExistence type="predicted"/>